<dbReference type="Pfam" id="PF01433">
    <property type="entry name" value="Peptidase_M1"/>
    <property type="match status" value="1"/>
</dbReference>
<dbReference type="InterPro" id="IPR014782">
    <property type="entry name" value="Peptidase_M1_dom"/>
</dbReference>
<dbReference type="EMBL" id="JBDKXB010000008">
    <property type="protein sequence ID" value="MEY6432474.1"/>
    <property type="molecule type" value="Genomic_DNA"/>
</dbReference>
<organism evidence="3 4">
    <name type="scientific">Thioalkalicoccus limnaeus</name>
    <dbReference type="NCBI Taxonomy" id="120681"/>
    <lineage>
        <taxon>Bacteria</taxon>
        <taxon>Pseudomonadati</taxon>
        <taxon>Pseudomonadota</taxon>
        <taxon>Gammaproteobacteria</taxon>
        <taxon>Chromatiales</taxon>
        <taxon>Chromatiaceae</taxon>
        <taxon>Thioalkalicoccus</taxon>
    </lineage>
</organism>
<evidence type="ECO:0000256" key="1">
    <source>
        <dbReference type="SAM" id="SignalP"/>
    </source>
</evidence>
<gene>
    <name evidence="3" type="ORF">ABC977_08665</name>
</gene>
<keyword evidence="4" id="KW-1185">Reference proteome</keyword>
<keyword evidence="3" id="KW-0645">Protease</keyword>
<comment type="caution">
    <text evidence="3">The sequence shown here is derived from an EMBL/GenBank/DDBJ whole genome shotgun (WGS) entry which is preliminary data.</text>
</comment>
<evidence type="ECO:0000313" key="3">
    <source>
        <dbReference type="EMBL" id="MEY6432474.1"/>
    </source>
</evidence>
<keyword evidence="1" id="KW-0732">Signal</keyword>
<reference evidence="3 4" key="1">
    <citation type="submission" date="2024-05" db="EMBL/GenBank/DDBJ databases">
        <title>Genome Sequence and Characterization of the New Strain Purple Sulfur Bacterium of Genus Thioalkalicoccus.</title>
        <authorList>
            <person name="Bryantseva I.A."/>
            <person name="Kyndt J.A."/>
            <person name="Imhoff J.F."/>
        </authorList>
    </citation>
    <scope>NUCLEOTIDE SEQUENCE [LARGE SCALE GENOMIC DNA]</scope>
    <source>
        <strain evidence="3 4">Um2</strain>
    </source>
</reference>
<feature type="signal peptide" evidence="1">
    <location>
        <begin position="1"/>
        <end position="21"/>
    </location>
</feature>
<evidence type="ECO:0000313" key="4">
    <source>
        <dbReference type="Proteomes" id="UP001564408"/>
    </source>
</evidence>
<dbReference type="SUPFAM" id="SSF55486">
    <property type="entry name" value="Metalloproteases ('zincins'), catalytic domain"/>
    <property type="match status" value="1"/>
</dbReference>
<dbReference type="PANTHER" id="PTHR11533">
    <property type="entry name" value="PROTEASE M1 ZINC METALLOPROTEASE"/>
    <property type="match status" value="1"/>
</dbReference>
<dbReference type="RefSeq" id="WP_369666860.1">
    <property type="nucleotide sequence ID" value="NZ_JBDKXB010000008.1"/>
</dbReference>
<proteinExistence type="predicted"/>
<dbReference type="InterPro" id="IPR050344">
    <property type="entry name" value="Peptidase_M1_aminopeptidases"/>
</dbReference>
<feature type="domain" description="Peptidase M1 membrane alanine aminopeptidase" evidence="2">
    <location>
        <begin position="286"/>
        <end position="424"/>
    </location>
</feature>
<dbReference type="Proteomes" id="UP001564408">
    <property type="component" value="Unassembled WGS sequence"/>
</dbReference>
<dbReference type="Gene3D" id="1.10.390.10">
    <property type="entry name" value="Neutral Protease Domain 2"/>
    <property type="match status" value="1"/>
</dbReference>
<evidence type="ECO:0000259" key="2">
    <source>
        <dbReference type="Pfam" id="PF01433"/>
    </source>
</evidence>
<feature type="chain" id="PRO_5046947837" evidence="1">
    <location>
        <begin position="22"/>
        <end position="704"/>
    </location>
</feature>
<accession>A0ABV4BFA3</accession>
<name>A0ABV4BFA3_9GAMM</name>
<protein>
    <submittedName>
        <fullName evidence="3">M1 family aminopeptidase</fullName>
    </submittedName>
</protein>
<keyword evidence="3" id="KW-0031">Aminopeptidase</keyword>
<sequence length="704" mass="79402">MTHLLRTFLTLLLALTSLVVAADPVIHHEIRASLDPEKGRLVATNRLTLPREQTDWSFGLHADLTPEIRAGSAQLTRVARRGPMTWWHLALTGPEPITLAYQGTIRQDLATMHEGVGRTRQWSRGTIDADGVFLSGQSGWYPVVTGGGLVTFDLEVELPADWLAVSQGTGPGIEDTRDGRRVRWQESQPQTEIYLIAGPYHPYTRPSPIAEAQVYLREPDLDLAARYLTATIDYLAFFDELIGPYPYDKFALVENFWETGYGMPSFTLLGPRVIRLPFILHTSYPHEILHNWWGNSVYVDYPSGNWSEGLTTYLADHLLRERQGRGEAYRRDTLKGYADFVRHGNDFPIRAFRSRHDDASQAIGYGKAMMVWHMLRRDLGDAGFRAGLRRFYADNRFRIADFDDLRAAFEATSGKNLGDFFTQWIERTGAPRLVLSDVRVEQRGPDARITGRLSQTQKGAPYPLAVPLIIHTEDGRFREHQVSLTDREVRFELSVPGHPVRVAADPRFDLFRQLVDGEAPVTLSELFGASQGLIVVPTGAPNEHRAAYEQLARSWSQGQSGWRVVTDRALRSLPTDRPVWLLGWENRFLAEWAEETRRFDLDLSQRLVRWPDGERAQGAEGLVLTGGDPGPVIGWLAAGDARGIASLARRVPHYRQDSFLIFDADTTENRVRGQWPIEDSALMVWTGDSRLPLSLLPSPPLTAR</sequence>
<dbReference type="GO" id="GO:0004177">
    <property type="term" value="F:aminopeptidase activity"/>
    <property type="evidence" value="ECO:0007669"/>
    <property type="project" value="UniProtKB-KW"/>
</dbReference>
<dbReference type="InterPro" id="IPR027268">
    <property type="entry name" value="Peptidase_M4/M1_CTD_sf"/>
</dbReference>
<keyword evidence="3" id="KW-0378">Hydrolase</keyword>
<dbReference type="PANTHER" id="PTHR11533:SF174">
    <property type="entry name" value="PUROMYCIN-SENSITIVE AMINOPEPTIDASE-RELATED"/>
    <property type="match status" value="1"/>
</dbReference>